<reference evidence="2" key="1">
    <citation type="submission" date="2013-01" db="EMBL/GenBank/DDBJ databases">
        <title>Genome assembly of Mariniradius saccharolyticus AK6.</title>
        <authorList>
            <person name="Vaidya B."/>
            <person name="Khatri I."/>
            <person name="Tanuku N.R.S."/>
            <person name="Subramanian S."/>
            <person name="Pinnaka A."/>
        </authorList>
    </citation>
    <scope>NUCLEOTIDE SEQUENCE [LARGE SCALE GENOMIC DNA]</scope>
    <source>
        <strain evidence="2">AK6</strain>
    </source>
</reference>
<protein>
    <submittedName>
        <fullName evidence="2">Uncharacterized protein</fullName>
    </submittedName>
</protein>
<keyword evidence="1" id="KW-1133">Transmembrane helix</keyword>
<dbReference type="Proteomes" id="UP000010953">
    <property type="component" value="Unassembled WGS sequence"/>
</dbReference>
<feature type="transmembrane region" description="Helical" evidence="1">
    <location>
        <begin position="20"/>
        <end position="41"/>
    </location>
</feature>
<comment type="caution">
    <text evidence="2">The sequence shown here is derived from an EMBL/GenBank/DDBJ whole genome shotgun (WGS) entry which is preliminary data.</text>
</comment>
<accession>M7Y8A4</accession>
<evidence type="ECO:0000313" key="2">
    <source>
        <dbReference type="EMBL" id="EMS33401.1"/>
    </source>
</evidence>
<evidence type="ECO:0000313" key="3">
    <source>
        <dbReference type="Proteomes" id="UP000010953"/>
    </source>
</evidence>
<dbReference type="AlphaFoldDB" id="M7Y8A4"/>
<keyword evidence="3" id="KW-1185">Reference proteome</keyword>
<evidence type="ECO:0000256" key="1">
    <source>
        <dbReference type="SAM" id="Phobius"/>
    </source>
</evidence>
<organism evidence="2 3">
    <name type="scientific">Mariniradius saccharolyticus AK6</name>
    <dbReference type="NCBI Taxonomy" id="1239962"/>
    <lineage>
        <taxon>Bacteria</taxon>
        <taxon>Pseudomonadati</taxon>
        <taxon>Bacteroidota</taxon>
        <taxon>Cytophagia</taxon>
        <taxon>Cytophagales</taxon>
        <taxon>Cyclobacteriaceae</taxon>
        <taxon>Mariniradius</taxon>
    </lineage>
</organism>
<name>M7Y8A4_9BACT</name>
<sequence length="44" mass="4855">MCSFIPILHSRNMYGKTLDVFAVLLQDDGLFIGFCIAHGVVPSK</sequence>
<gene>
    <name evidence="2" type="ORF">C943_00679</name>
</gene>
<keyword evidence="1" id="KW-0472">Membrane</keyword>
<dbReference type="InParanoid" id="M7Y8A4"/>
<proteinExistence type="predicted"/>
<dbReference type="EMBL" id="AMZY02000010">
    <property type="protein sequence ID" value="EMS33401.1"/>
    <property type="molecule type" value="Genomic_DNA"/>
</dbReference>
<keyword evidence="1" id="KW-0812">Transmembrane</keyword>